<evidence type="ECO:0000259" key="9">
    <source>
        <dbReference type="PROSITE" id="PS50888"/>
    </source>
</evidence>
<dbReference type="SMART" id="SM00353">
    <property type="entry name" value="HLH"/>
    <property type="match status" value="1"/>
</dbReference>
<dbReference type="GO" id="GO:0061629">
    <property type="term" value="F:RNA polymerase II-specific DNA-binding transcription factor binding"/>
    <property type="evidence" value="ECO:0007669"/>
    <property type="project" value="Ensembl"/>
</dbReference>
<keyword evidence="2" id="KW-0597">Phosphoprotein</keyword>
<dbReference type="CDD" id="cd21771">
    <property type="entry name" value="NES2-NLS_ChREBP"/>
    <property type="match status" value="1"/>
</dbReference>
<comment type="subcellular location">
    <subcellularLocation>
        <location evidence="1">Nucleus</location>
    </subcellularLocation>
</comment>
<dbReference type="GO" id="GO:0045821">
    <property type="term" value="P:positive regulation of glycolytic process"/>
    <property type="evidence" value="ECO:0007669"/>
    <property type="project" value="Ensembl"/>
</dbReference>
<feature type="region of interest" description="Disordered" evidence="8">
    <location>
        <begin position="323"/>
        <end position="468"/>
    </location>
</feature>
<dbReference type="GO" id="GO:0005829">
    <property type="term" value="C:cytosol"/>
    <property type="evidence" value="ECO:0007669"/>
    <property type="project" value="Ensembl"/>
</dbReference>
<protein>
    <submittedName>
        <fullName evidence="10">MLX interacting protein like</fullName>
    </submittedName>
</protein>
<dbReference type="GeneTree" id="ENSGT00940000159210"/>
<evidence type="ECO:0000313" key="10">
    <source>
        <dbReference type="Ensembl" id="ENSRROP00000039354.1"/>
    </source>
</evidence>
<evidence type="ECO:0000256" key="2">
    <source>
        <dbReference type="ARBA" id="ARBA00022553"/>
    </source>
</evidence>
<dbReference type="Gene3D" id="4.10.280.10">
    <property type="entry name" value="Helix-loop-helix DNA-binding domain"/>
    <property type="match status" value="1"/>
</dbReference>
<dbReference type="GO" id="GO:0001227">
    <property type="term" value="F:DNA-binding transcription repressor activity, RNA polymerase II-specific"/>
    <property type="evidence" value="ECO:0007669"/>
    <property type="project" value="Ensembl"/>
</dbReference>
<dbReference type="GO" id="GO:0005667">
    <property type="term" value="C:transcription regulator complex"/>
    <property type="evidence" value="ECO:0007669"/>
    <property type="project" value="Ensembl"/>
</dbReference>
<proteinExistence type="predicted"/>
<feature type="region of interest" description="Disordered" evidence="8">
    <location>
        <begin position="54"/>
        <end position="80"/>
    </location>
</feature>
<dbReference type="GO" id="GO:1901797">
    <property type="term" value="P:negative regulation of signal transduction by p53 class mediator"/>
    <property type="evidence" value="ECO:0007669"/>
    <property type="project" value="Ensembl"/>
</dbReference>
<dbReference type="CDD" id="cd19689">
    <property type="entry name" value="bHLHzip_MLXIPL"/>
    <property type="match status" value="1"/>
</dbReference>
<gene>
    <name evidence="10" type="primary">MLXIPL</name>
</gene>
<evidence type="ECO:0000313" key="11">
    <source>
        <dbReference type="Proteomes" id="UP000233200"/>
    </source>
</evidence>
<keyword evidence="5" id="KW-0804">Transcription</keyword>
<feature type="region of interest" description="Disordered" evidence="8">
    <location>
        <begin position="489"/>
        <end position="589"/>
    </location>
</feature>
<dbReference type="GO" id="GO:0000432">
    <property type="term" value="P:positive regulation of transcription from RNA polymerase II promoter by glucose"/>
    <property type="evidence" value="ECO:0007669"/>
    <property type="project" value="Ensembl"/>
</dbReference>
<reference evidence="10" key="1">
    <citation type="submission" date="2025-08" db="UniProtKB">
        <authorList>
            <consortium name="Ensembl"/>
        </authorList>
    </citation>
    <scope>IDENTIFICATION</scope>
</reference>
<dbReference type="OMA" id="QYKRWRH"/>
<name>A0A2K6RE76_RHIRO</name>
<feature type="compositionally biased region" description="Polar residues" evidence="8">
    <location>
        <begin position="489"/>
        <end position="500"/>
    </location>
</feature>
<dbReference type="Ensembl" id="ENSRROT00000063835.1">
    <property type="protein sequence ID" value="ENSRROP00000039354.1"/>
    <property type="gene ID" value="ENSRROG00000042985.1"/>
</dbReference>
<feature type="compositionally biased region" description="Low complexity" evidence="8">
    <location>
        <begin position="356"/>
        <end position="369"/>
    </location>
</feature>
<dbReference type="STRING" id="61622.ENSRROP00000039354"/>
<dbReference type="InterPro" id="IPR052207">
    <property type="entry name" value="Max-like/E-box_TFs"/>
</dbReference>
<evidence type="ECO:0000256" key="5">
    <source>
        <dbReference type="ARBA" id="ARBA00023163"/>
    </source>
</evidence>
<keyword evidence="4" id="KW-0238">DNA-binding</keyword>
<dbReference type="Pfam" id="PF00010">
    <property type="entry name" value="HLH"/>
    <property type="match status" value="1"/>
</dbReference>
<evidence type="ECO:0000256" key="4">
    <source>
        <dbReference type="ARBA" id="ARBA00023125"/>
    </source>
</evidence>
<dbReference type="GO" id="GO:0008284">
    <property type="term" value="P:positive regulation of cell population proliferation"/>
    <property type="evidence" value="ECO:0007669"/>
    <property type="project" value="Ensembl"/>
</dbReference>
<keyword evidence="7" id="KW-0175">Coiled coil</keyword>
<dbReference type="Proteomes" id="UP000233200">
    <property type="component" value="Unplaced"/>
</dbReference>
<evidence type="ECO:0000256" key="1">
    <source>
        <dbReference type="ARBA" id="ARBA00004123"/>
    </source>
</evidence>
<dbReference type="FunFam" id="4.10.280.10:FF:000028">
    <property type="entry name" value="MLX interacting protein like"/>
    <property type="match status" value="1"/>
</dbReference>
<evidence type="ECO:0000256" key="6">
    <source>
        <dbReference type="ARBA" id="ARBA00023242"/>
    </source>
</evidence>
<sequence length="793" mass="86742">MAGALAGLATGLQVPRVAPSPDSDSDTDSEDPSLRRSAGGLLRSQVIHSGHFMVSSPHSDSLPRRRDQEGSVGPSDFGPRSIDPTLTRLFECLSLAYSGKLVSPKWKNFKGLKLLCRDKIRLNNAIWRAWYIQYVERRKSPVCGFVTPLQGPEADAHRKPEAVVLEGNYWKRRIEVVMREYHKWRIYYKKRLRKSSREEDLLAPKQAEGGWPPPEQWCKQLFSSVVPVLLGDPEEEPGGRQLLDLNCFLSDISDTLFTMTQSGPSPLQLPPEDAYVGNADMIQPDLTPLQPSVDDFMDISGGASPSPGLWGAVPVGSDLPRLGGLGSWHRSQAGQGQRKVPGRERVGGRRPGPGCGQAPRTYTTRTPNNPLLPPPALAGFPDPSPQPHLEPTLRPPWPPPDSQHTLTPTPFPIELLPSGYSEPAFGPCFSMPRGKPPAPSPRGQKASPPTLAPATASPPTTAGSNNPCLTQLLTAAKPEQALEPPLVSSTLLRSPGSPQETVPEFSCTFLPPTPAPTPPRPPPGPATLAPSRPLLVPKAERLSPPALSGSERRLSGDLSSMPGPGTLSVRVSPPQPILSRGRPDSNKTENRRITHISAEQKRRFNIKLGFDTLHGLVSTLSAQPTLKVSKATTLQKTAEYILMLQQERAGLQEEAQQLRDEIEELNAAINLCQQQLPATGVPITHQRFDQMRDMFDDYVRTRTLHNWKFWVFSILIRPLFESFNGMVSTASVHTLRQTSLAWLDQYCSLPALRPTVLNSLRQLGTSTSILTDPGRIPEQATRAVTEGTLGKPL</sequence>
<organism evidence="10 11">
    <name type="scientific">Rhinopithecus roxellana</name>
    <name type="common">Golden snub-nosed monkey</name>
    <name type="synonym">Pygathrix roxellana</name>
    <dbReference type="NCBI Taxonomy" id="61622"/>
    <lineage>
        <taxon>Eukaryota</taxon>
        <taxon>Metazoa</taxon>
        <taxon>Chordata</taxon>
        <taxon>Craniata</taxon>
        <taxon>Vertebrata</taxon>
        <taxon>Euteleostomi</taxon>
        <taxon>Mammalia</taxon>
        <taxon>Eutheria</taxon>
        <taxon>Euarchontoglires</taxon>
        <taxon>Primates</taxon>
        <taxon>Haplorrhini</taxon>
        <taxon>Catarrhini</taxon>
        <taxon>Cercopithecidae</taxon>
        <taxon>Colobinae</taxon>
        <taxon>Rhinopithecus</taxon>
    </lineage>
</organism>
<dbReference type="GO" id="GO:0090324">
    <property type="term" value="P:negative regulation of oxidative phosphorylation"/>
    <property type="evidence" value="ECO:0007669"/>
    <property type="project" value="Ensembl"/>
</dbReference>
<dbReference type="GO" id="GO:0000785">
    <property type="term" value="C:chromatin"/>
    <property type="evidence" value="ECO:0007669"/>
    <property type="project" value="Ensembl"/>
</dbReference>
<reference evidence="10" key="2">
    <citation type="submission" date="2025-09" db="UniProtKB">
        <authorList>
            <consortium name="Ensembl"/>
        </authorList>
    </citation>
    <scope>IDENTIFICATION</scope>
</reference>
<feature type="domain" description="BHLH" evidence="9">
    <location>
        <begin position="590"/>
        <end position="644"/>
    </location>
</feature>
<feature type="region of interest" description="Disordered" evidence="8">
    <location>
        <begin position="1"/>
        <end position="36"/>
    </location>
</feature>
<dbReference type="GO" id="GO:0008610">
    <property type="term" value="P:lipid biosynthetic process"/>
    <property type="evidence" value="ECO:0007669"/>
    <property type="project" value="Ensembl"/>
</dbReference>
<feature type="compositionally biased region" description="Low complexity" evidence="8">
    <location>
        <begin position="1"/>
        <end position="12"/>
    </location>
</feature>
<keyword evidence="11" id="KW-1185">Reference proteome</keyword>
<accession>A0A2K6RE76</accession>
<feature type="compositionally biased region" description="Pro residues" evidence="8">
    <location>
        <begin position="370"/>
        <end position="401"/>
    </location>
</feature>
<dbReference type="InterPro" id="IPR011598">
    <property type="entry name" value="bHLH_dom"/>
</dbReference>
<keyword evidence="3" id="KW-0805">Transcription regulation</keyword>
<dbReference type="GO" id="GO:0001228">
    <property type="term" value="F:DNA-binding transcription activator activity, RNA polymerase II-specific"/>
    <property type="evidence" value="ECO:0007669"/>
    <property type="project" value="Ensembl"/>
</dbReference>
<feature type="compositionally biased region" description="Low complexity" evidence="8">
    <location>
        <begin position="446"/>
        <end position="462"/>
    </location>
</feature>
<dbReference type="GO" id="GO:0005654">
    <property type="term" value="C:nucleoplasm"/>
    <property type="evidence" value="ECO:0007669"/>
    <property type="project" value="Ensembl"/>
</dbReference>
<dbReference type="GO" id="GO:0000978">
    <property type="term" value="F:RNA polymerase II cis-regulatory region sequence-specific DNA binding"/>
    <property type="evidence" value="ECO:0007669"/>
    <property type="project" value="Ensembl"/>
</dbReference>
<dbReference type="AlphaFoldDB" id="A0A2K6RE76"/>
<feature type="coiled-coil region" evidence="7">
    <location>
        <begin position="641"/>
        <end position="675"/>
    </location>
</feature>
<dbReference type="PANTHER" id="PTHR15741">
    <property type="entry name" value="BASIC HELIX-LOOP-HELIX ZIP TRANSCRIPTION FACTOR"/>
    <property type="match status" value="1"/>
</dbReference>
<feature type="compositionally biased region" description="Pro residues" evidence="8">
    <location>
        <begin position="511"/>
        <end position="525"/>
    </location>
</feature>
<dbReference type="SUPFAM" id="SSF47459">
    <property type="entry name" value="HLH, helix-loop-helix DNA-binding domain"/>
    <property type="match status" value="1"/>
</dbReference>
<dbReference type="PROSITE" id="PS50888">
    <property type="entry name" value="BHLH"/>
    <property type="match status" value="1"/>
</dbReference>
<dbReference type="GO" id="GO:0045723">
    <property type="term" value="P:positive regulation of fatty acid biosynthetic process"/>
    <property type="evidence" value="ECO:0007669"/>
    <property type="project" value="Ensembl"/>
</dbReference>
<dbReference type="GO" id="GO:0035774">
    <property type="term" value="P:positive regulation of insulin secretion involved in cellular response to glucose stimulus"/>
    <property type="evidence" value="ECO:0007669"/>
    <property type="project" value="Ensembl"/>
</dbReference>
<keyword evidence="6" id="KW-0539">Nucleus</keyword>
<dbReference type="PANTHER" id="PTHR15741:SF14">
    <property type="entry name" value="CARBOHYDRATE-RESPONSIVE ELEMENT-BINDING PROTEIN"/>
    <property type="match status" value="1"/>
</dbReference>
<dbReference type="GO" id="GO:0010255">
    <property type="term" value="P:glucose mediated signaling pathway"/>
    <property type="evidence" value="ECO:0007669"/>
    <property type="project" value="Ensembl"/>
</dbReference>
<dbReference type="InterPro" id="IPR036638">
    <property type="entry name" value="HLH_DNA-bd_sf"/>
</dbReference>
<evidence type="ECO:0000256" key="8">
    <source>
        <dbReference type="SAM" id="MobiDB-lite"/>
    </source>
</evidence>
<evidence type="ECO:0000256" key="3">
    <source>
        <dbReference type="ARBA" id="ARBA00023015"/>
    </source>
</evidence>
<dbReference type="GO" id="GO:0046982">
    <property type="term" value="F:protein heterodimerization activity"/>
    <property type="evidence" value="ECO:0007669"/>
    <property type="project" value="Ensembl"/>
</dbReference>
<evidence type="ECO:0000256" key="7">
    <source>
        <dbReference type="SAM" id="Coils"/>
    </source>
</evidence>